<organism evidence="2 4">
    <name type="scientific">Vanilla planifolia</name>
    <name type="common">Vanilla</name>
    <dbReference type="NCBI Taxonomy" id="51239"/>
    <lineage>
        <taxon>Eukaryota</taxon>
        <taxon>Viridiplantae</taxon>
        <taxon>Streptophyta</taxon>
        <taxon>Embryophyta</taxon>
        <taxon>Tracheophyta</taxon>
        <taxon>Spermatophyta</taxon>
        <taxon>Magnoliopsida</taxon>
        <taxon>Liliopsida</taxon>
        <taxon>Asparagales</taxon>
        <taxon>Orchidaceae</taxon>
        <taxon>Vanilloideae</taxon>
        <taxon>Vanilleae</taxon>
        <taxon>Vanilla</taxon>
    </lineage>
</organism>
<evidence type="ECO:0000313" key="3">
    <source>
        <dbReference type="Proteomes" id="UP000636800"/>
    </source>
</evidence>
<gene>
    <name evidence="2" type="ORF">HPP92_026294</name>
    <name evidence="1" type="ORF">HPP92_026522</name>
</gene>
<evidence type="ECO:0000313" key="1">
    <source>
        <dbReference type="EMBL" id="KAG0451222.1"/>
    </source>
</evidence>
<sequence>MDQEATDGHRGWDRQERLRTGDPVSVVDYAWKPQMTAEEQGPVDNYIRGHGGPSGIRLTQVLGE</sequence>
<comment type="caution">
    <text evidence="2">The sequence shown here is derived from an EMBL/GenBank/DDBJ whole genome shotgun (WGS) entry which is preliminary data.</text>
</comment>
<dbReference type="Proteomes" id="UP000636800">
    <property type="component" value="Unassembled WGS sequence"/>
</dbReference>
<dbReference type="Proteomes" id="UP000639772">
    <property type="component" value="Unassembled WGS sequence"/>
</dbReference>
<dbReference type="EMBL" id="JADCNM010000070">
    <property type="protein sequence ID" value="KAG0451269.1"/>
    <property type="molecule type" value="Genomic_DNA"/>
</dbReference>
<evidence type="ECO:0000313" key="4">
    <source>
        <dbReference type="Proteomes" id="UP000639772"/>
    </source>
</evidence>
<protein>
    <submittedName>
        <fullName evidence="2">Uncharacterized protein</fullName>
    </submittedName>
</protein>
<name>A0A835U6D6_VANPL</name>
<accession>A0A835U6D6</accession>
<dbReference type="AlphaFoldDB" id="A0A835U6D6"/>
<keyword evidence="3" id="KW-1185">Reference proteome</keyword>
<reference evidence="3 4" key="1">
    <citation type="journal article" date="2020" name="Nat. Food">
        <title>A phased Vanilla planifolia genome enables genetic improvement of flavour and production.</title>
        <authorList>
            <person name="Hasing T."/>
            <person name="Tang H."/>
            <person name="Brym M."/>
            <person name="Khazi F."/>
            <person name="Huang T."/>
            <person name="Chambers A.H."/>
        </authorList>
    </citation>
    <scope>NUCLEOTIDE SEQUENCE [LARGE SCALE GENOMIC DNA]</scope>
    <source>
        <tissue evidence="2">Leaf</tissue>
    </source>
</reference>
<evidence type="ECO:0000313" key="2">
    <source>
        <dbReference type="EMBL" id="KAG0451269.1"/>
    </source>
</evidence>
<dbReference type="EMBL" id="JADCNL010000069">
    <property type="protein sequence ID" value="KAG0451222.1"/>
    <property type="molecule type" value="Genomic_DNA"/>
</dbReference>
<proteinExistence type="predicted"/>